<dbReference type="EMBL" id="KL363334">
    <property type="protein sequence ID" value="KFD47251.1"/>
    <property type="molecule type" value="Genomic_DNA"/>
</dbReference>
<accession>A0A085LQK5</accession>
<reference evidence="3 4" key="1">
    <citation type="journal article" date="2014" name="Nat. Genet.">
        <title>Genome and transcriptome of the porcine whipworm Trichuris suis.</title>
        <authorList>
            <person name="Jex A.R."/>
            <person name="Nejsum P."/>
            <person name="Schwarz E.M."/>
            <person name="Hu L."/>
            <person name="Young N.D."/>
            <person name="Hall R.S."/>
            <person name="Korhonen P.K."/>
            <person name="Liao S."/>
            <person name="Thamsborg S."/>
            <person name="Xia J."/>
            <person name="Xu P."/>
            <person name="Wang S."/>
            <person name="Scheerlinck J.P."/>
            <person name="Hofmann A."/>
            <person name="Sternberg P.W."/>
            <person name="Wang J."/>
            <person name="Gasser R.B."/>
        </authorList>
    </citation>
    <scope>NUCLEOTIDE SEQUENCE [LARGE SCALE GENOMIC DNA]</scope>
    <source>
        <strain evidence="3">DCEP-RM93M</strain>
    </source>
</reference>
<feature type="region of interest" description="Disordered" evidence="1">
    <location>
        <begin position="1"/>
        <end position="33"/>
    </location>
</feature>
<dbReference type="AlphaFoldDB" id="A0A085LQK5"/>
<dbReference type="InterPro" id="IPR000305">
    <property type="entry name" value="GIY-YIG_endonuc"/>
</dbReference>
<dbReference type="Proteomes" id="UP000030764">
    <property type="component" value="Unassembled WGS sequence"/>
</dbReference>
<proteinExistence type="predicted"/>
<evidence type="ECO:0000259" key="2">
    <source>
        <dbReference type="Pfam" id="PF01541"/>
    </source>
</evidence>
<evidence type="ECO:0000313" key="4">
    <source>
        <dbReference type="Proteomes" id="UP000030764"/>
    </source>
</evidence>
<sequence length="120" mass="13291">MNVSIDRKLTNQNCSKIGQSSPPQLDQSAPAITSRSAKLGSTLRCDKVKPPLDQRPGAVYQITCIRGALYIGETANSVYHRFVEHLRGLTRYQNPEARHMGLDVTTRGRPQTLEPASVMQ</sequence>
<keyword evidence="4" id="KW-1185">Reference proteome</keyword>
<dbReference type="Pfam" id="PF01541">
    <property type="entry name" value="GIY-YIG"/>
    <property type="match status" value="1"/>
</dbReference>
<protein>
    <recommendedName>
        <fullName evidence="2">GIY-YIG domain-containing protein</fullName>
    </recommendedName>
</protein>
<gene>
    <name evidence="3" type="ORF">M513_11851</name>
</gene>
<feature type="domain" description="GIY-YIG" evidence="2">
    <location>
        <begin position="57"/>
        <end position="91"/>
    </location>
</feature>
<evidence type="ECO:0000256" key="1">
    <source>
        <dbReference type="SAM" id="MobiDB-lite"/>
    </source>
</evidence>
<feature type="compositionally biased region" description="Polar residues" evidence="1">
    <location>
        <begin position="10"/>
        <end position="33"/>
    </location>
</feature>
<organism evidence="3 4">
    <name type="scientific">Trichuris suis</name>
    <name type="common">pig whipworm</name>
    <dbReference type="NCBI Taxonomy" id="68888"/>
    <lineage>
        <taxon>Eukaryota</taxon>
        <taxon>Metazoa</taxon>
        <taxon>Ecdysozoa</taxon>
        <taxon>Nematoda</taxon>
        <taxon>Enoplea</taxon>
        <taxon>Dorylaimia</taxon>
        <taxon>Trichinellida</taxon>
        <taxon>Trichuridae</taxon>
        <taxon>Trichuris</taxon>
    </lineage>
</organism>
<evidence type="ECO:0000313" key="3">
    <source>
        <dbReference type="EMBL" id="KFD47251.1"/>
    </source>
</evidence>
<name>A0A085LQK5_9BILA</name>